<dbReference type="Pfam" id="PF00621">
    <property type="entry name" value="RhoGEF"/>
    <property type="match status" value="1"/>
</dbReference>
<keyword evidence="5" id="KW-1185">Reference proteome</keyword>
<feature type="compositionally biased region" description="Polar residues" evidence="2">
    <location>
        <begin position="318"/>
        <end position="369"/>
    </location>
</feature>
<feature type="compositionally biased region" description="Low complexity" evidence="2">
    <location>
        <begin position="536"/>
        <end position="573"/>
    </location>
</feature>
<dbReference type="PANTHER" id="PTHR22834:SF20">
    <property type="entry name" value="SH3 DOMAIN-CONTAINING PROTEIN"/>
    <property type="match status" value="1"/>
</dbReference>
<feature type="region of interest" description="Disordered" evidence="2">
    <location>
        <begin position="474"/>
        <end position="641"/>
    </location>
</feature>
<dbReference type="Pfam" id="PF03114">
    <property type="entry name" value="BAR"/>
    <property type="match status" value="1"/>
</dbReference>
<feature type="region of interest" description="Disordered" evidence="2">
    <location>
        <begin position="143"/>
        <end position="231"/>
    </location>
</feature>
<proteinExistence type="predicted"/>
<dbReference type="Gene3D" id="1.20.1270.60">
    <property type="entry name" value="Arfaptin homology (AH) domain/BAR domain"/>
    <property type="match status" value="1"/>
</dbReference>
<dbReference type="CDD" id="cd00160">
    <property type="entry name" value="RhoGEF"/>
    <property type="match status" value="1"/>
</dbReference>
<feature type="compositionally biased region" description="Polar residues" evidence="2">
    <location>
        <begin position="1071"/>
        <end position="1083"/>
    </location>
</feature>
<dbReference type="GO" id="GO:0031991">
    <property type="term" value="P:regulation of actomyosin contractile ring contraction"/>
    <property type="evidence" value="ECO:0007669"/>
    <property type="project" value="TreeGrafter"/>
</dbReference>
<feature type="region of interest" description="Disordered" evidence="2">
    <location>
        <begin position="1816"/>
        <end position="1872"/>
    </location>
</feature>
<feature type="compositionally biased region" description="Polar residues" evidence="2">
    <location>
        <begin position="1167"/>
        <end position="1176"/>
    </location>
</feature>
<feature type="compositionally biased region" description="Polar residues" evidence="2">
    <location>
        <begin position="953"/>
        <end position="962"/>
    </location>
</feature>
<sequence length="2109" mass="231547">MDGGNRDEEDRLGPASIPFSDLQPPHLHSIHQHQQQHHHHHHNLRQQADPVHHQYHHDYSLRQHQEQPHRREHPEAHSPYHHYQQHHRQYSDEAALPSPSLYDSRPGQIPVASYAASNFDAVAANAALGVDAFADPTDPDDFYRDYRGASPTQPAGLVFSPDDLMASGPTAGRQNSSLRSNSNGTTPRHPPVPPGRQGLRSGVRSASSPVDDKALTGTARTGAPLTNGYSGLAKTNVKDLKKRFDATTPQPSSAIPQRKIISRSSPRDASSSSIPTRSSGYGTSQTSYQALRSGAAADTTRPAASRGTQRQKFAAEDQLSSNAQSFASRINRPRTSISSNSQASKSMTHLSPKSSPKPTIASPTSTHSNGLLFGEILPDQNDTYTAGFGIEGSRQRRTSESNLRDSIRPRQRSRSDAQPEPNSPTDWYRGVASSRPQAEQHSAYKGSATHNRSQSDVVGSKITTAHPIHISQQLAVEQRSDSQAISPTSRLPVSVRKLSTISNPSSEASTRSSSPSTKRPPTSVKTSRHQPPPVSRAKTPVRRAATPTTTTTRSKTPTSGRPPSSTKKQPPSQIATSSGNNRLNAYITAPPPKLSPTLRSSRPRQPVSTASTASSRMRAVDRAKSPAPARARAKRDESATRRKIDVGPIDFAQRRETIRLAYSRSIRERDAKEARQAAAERRRKDMERVAKAKADAEAAALAQEKAERANEEAEKSRQLEKPDKGIISGTESPISTREADDESPILGRLKLATSPLEETVKGSPTLGIPGSFPSYNSPKSDQEEIPQSAISTTSAITEFDNETQTEPPVQEPLEAPQPEPSVPKPQPILTHHERATYRSPFEVATPDTESPRSAEIGVAFSPGLPSHDKVEYRSPFEETGMQDDSASIQISLDTMPSPHQKSVDEHEASVDNVEFDNVPVALELSGDDYHQGQYVEEPDQAYEEEEVERQSESDYPTITPSANLGELLRGEFAPGGGPEPMLETADIEPDFEAQPYSPDSHHTTVTIVSRDSDFGVGGSDAGDDSSVAKRAHLENFEGFYGGTSLRDNVAVLRDSAFAPSEFSDEPVPSSGEYQRTPETSHSLTVPALASPANRSSQQSGWTDFSVDSSDGQDCSARESTGRNSGSVVVTRRPVRPPGSRPESGSEEPGYQEPQYSPELSPLDESQPRVSYASQHQLPELDTGDGFSIPYLSDNAATQSAPMLPDHSPPPIPTSAQRSLHETARSSSMGYYEQMRSSTYSHSIPGEQGSSGFAPSRPESHDFTPDFSQAASTPLSAERPSLEPSLRSIGGDTLFEQDRKMQDEATASRESISNEKQAPPSKEKSRLTQRQMVIRELVDTEAVFVRDMNIVEEIYKGTADACTKLDTQTVKLIFRNTDEIITFHTSFLAQLKDGVSSVYSPKGGRSPPPVDSREDSVISDSMTINSNAASGALDDIKDRQTSLGPLFMANIEAMRAAHEGFLRTSDQAAKKLIQIQEDPTVKVWLTECNEVAKDLTAAWNLDSLLIKPMQRITKYPNLITQLLQHTPSDHPDRDSLMQARTALENAILEINKTKKNFELVGQIVGRKRKESDVRAGFARAFGKRVDKLQASGSRPAEDPEYLKLHEKFGDDYLRLQVVLRDVEFYTRQVSAYVHEFLQYLSAMELVMRLQPSPWPELESKWARFNVSMRDIQKVALEQHLSQVRKQVIEPFEQVIKCYSNPSLAMKKRAKRRLDYEKAVQLKKGGKKVDKQLTEFVEQYEALNETLKKELPKLSANTEKIGNICLANFVNIQTNWFSIWKEKVKVVLDSQHVPELSEITTTFHREFKELEEQINSLGILNPTLKPRTSQSTTDGDVGRSRPRPSDLSPRGRGLSQNSDLAPTLPTPDFGRRTSGQFVITTGNIMGGPPSGTMPSSPHHYYYRDYYAGINTSSSNAGQSGQPLTPELGSASSRSVAGGSARPSTGRSYDSSVLPRQSTESGPAPPTQPPPAPPSGMQSRRDSGSTYNSNYPPNSSATAGQESRRFSGLFHSALPLPDDAEDSRKSSRASSRERGGDRNAGYNVMWLAASLFEFNIETTKHEAGYPYLTYQAGEIFDVIAEKGELWLAKNQDDPHDQVGWIWSKHFAKLADS</sequence>
<feature type="domain" description="DH" evidence="3">
    <location>
        <begin position="1328"/>
        <end position="1552"/>
    </location>
</feature>
<dbReference type="RefSeq" id="XP_030995894.1">
    <property type="nucleotide sequence ID" value="XM_031140334.1"/>
</dbReference>
<feature type="compositionally biased region" description="Basic and acidic residues" evidence="2">
    <location>
        <begin position="50"/>
        <end position="78"/>
    </location>
</feature>
<feature type="compositionally biased region" description="Basic and acidic residues" evidence="2">
    <location>
        <begin position="667"/>
        <end position="696"/>
    </location>
</feature>
<dbReference type="Gene3D" id="1.20.900.10">
    <property type="entry name" value="Dbl homology (DH) domain"/>
    <property type="match status" value="1"/>
</dbReference>
<dbReference type="STRING" id="1093900.A0A507B2U4"/>
<reference evidence="4 5" key="1">
    <citation type="submission" date="2019-06" db="EMBL/GenBank/DDBJ databases">
        <title>Draft genome sequence of the filamentous fungus Phialemoniopsis curvata isolated from diesel fuel.</title>
        <authorList>
            <person name="Varaljay V.A."/>
            <person name="Lyon W.J."/>
            <person name="Crouch A.L."/>
            <person name="Drake C.E."/>
            <person name="Hollomon J.M."/>
            <person name="Nadeau L.J."/>
            <person name="Nunn H.S."/>
            <person name="Stevenson B.S."/>
            <person name="Bojanowski C.L."/>
            <person name="Crookes-Goodson W.J."/>
        </authorList>
    </citation>
    <scope>NUCLEOTIDE SEQUENCE [LARGE SCALE GENOMIC DNA]</scope>
    <source>
        <strain evidence="4 5">D216</strain>
    </source>
</reference>
<evidence type="ECO:0000256" key="2">
    <source>
        <dbReference type="SAM" id="MobiDB-lite"/>
    </source>
</evidence>
<feature type="compositionally biased region" description="Polar residues" evidence="2">
    <location>
        <begin position="1092"/>
        <end position="1114"/>
    </location>
</feature>
<feature type="compositionally biased region" description="Polar residues" evidence="2">
    <location>
        <begin position="574"/>
        <end position="583"/>
    </location>
</feature>
<organism evidence="4 5">
    <name type="scientific">Thyridium curvatum</name>
    <dbReference type="NCBI Taxonomy" id="1093900"/>
    <lineage>
        <taxon>Eukaryota</taxon>
        <taxon>Fungi</taxon>
        <taxon>Dikarya</taxon>
        <taxon>Ascomycota</taxon>
        <taxon>Pezizomycotina</taxon>
        <taxon>Sordariomycetes</taxon>
        <taxon>Sordariomycetidae</taxon>
        <taxon>Thyridiales</taxon>
        <taxon>Thyridiaceae</taxon>
        <taxon>Thyridium</taxon>
    </lineage>
</organism>
<evidence type="ECO:0000313" key="4">
    <source>
        <dbReference type="EMBL" id="TPX14183.1"/>
    </source>
</evidence>
<feature type="compositionally biased region" description="Polar residues" evidence="2">
    <location>
        <begin position="1911"/>
        <end position="1920"/>
    </location>
</feature>
<dbReference type="GO" id="GO:0005737">
    <property type="term" value="C:cytoplasm"/>
    <property type="evidence" value="ECO:0007669"/>
    <property type="project" value="InterPro"/>
</dbReference>
<feature type="compositionally biased region" description="Basic and acidic residues" evidence="2">
    <location>
        <begin position="393"/>
        <end position="417"/>
    </location>
</feature>
<dbReference type="PROSITE" id="PS50010">
    <property type="entry name" value="DH_2"/>
    <property type="match status" value="1"/>
</dbReference>
<feature type="compositionally biased region" description="Low complexity" evidence="2">
    <location>
        <begin position="1982"/>
        <end position="1996"/>
    </location>
</feature>
<dbReference type="GO" id="GO:0005085">
    <property type="term" value="F:guanyl-nucleotide exchange factor activity"/>
    <property type="evidence" value="ECO:0007669"/>
    <property type="project" value="UniProtKB-KW"/>
</dbReference>
<comment type="caution">
    <text evidence="4">The sequence shown here is derived from an EMBL/GenBank/DDBJ whole genome shotgun (WGS) entry which is preliminary data.</text>
</comment>
<gene>
    <name evidence="4" type="ORF">E0L32_000577</name>
</gene>
<dbReference type="OrthoDB" id="10256089at2759"/>
<feature type="compositionally biased region" description="Low complexity" evidence="2">
    <location>
        <begin position="1926"/>
        <end position="1941"/>
    </location>
</feature>
<feature type="region of interest" description="Disordered" evidence="2">
    <location>
        <begin position="244"/>
        <end position="456"/>
    </location>
</feature>
<feature type="compositionally biased region" description="Pro residues" evidence="2">
    <location>
        <begin position="815"/>
        <end position="826"/>
    </location>
</feature>
<feature type="compositionally biased region" description="Polar residues" evidence="2">
    <location>
        <begin position="1265"/>
        <end position="1274"/>
    </location>
</feature>
<dbReference type="PANTHER" id="PTHR22834">
    <property type="entry name" value="NUCLEAR FUSION PROTEIN FUS2"/>
    <property type="match status" value="1"/>
</dbReference>
<dbReference type="GO" id="GO:0032955">
    <property type="term" value="P:regulation of division septum assembly"/>
    <property type="evidence" value="ECO:0007669"/>
    <property type="project" value="TreeGrafter"/>
</dbReference>
<feature type="compositionally biased region" description="Basic and acidic residues" evidence="2">
    <location>
        <begin position="704"/>
        <end position="724"/>
    </location>
</feature>
<feature type="compositionally biased region" description="Polar residues" evidence="2">
    <location>
        <begin position="474"/>
        <end position="501"/>
    </location>
</feature>
<feature type="compositionally biased region" description="Polar residues" evidence="2">
    <location>
        <begin position="276"/>
        <end position="290"/>
    </location>
</feature>
<feature type="region of interest" description="Disordered" evidence="2">
    <location>
        <begin position="1"/>
        <end position="102"/>
    </location>
</feature>
<dbReference type="GeneID" id="41968024"/>
<feature type="compositionally biased region" description="Basic residues" evidence="2">
    <location>
        <begin position="79"/>
        <end position="88"/>
    </location>
</feature>
<feature type="compositionally biased region" description="Low complexity" evidence="2">
    <location>
        <begin position="262"/>
        <end position="275"/>
    </location>
</feature>
<feature type="compositionally biased region" description="Polar residues" evidence="2">
    <location>
        <begin position="172"/>
        <end position="186"/>
    </location>
</feature>
<feature type="region of interest" description="Disordered" evidence="2">
    <location>
        <begin position="940"/>
        <end position="964"/>
    </location>
</feature>
<dbReference type="InterPro" id="IPR035899">
    <property type="entry name" value="DBL_dom_sf"/>
</dbReference>
<name>A0A507B2U4_9PEZI</name>
<keyword evidence="1" id="KW-0344">Guanine-nucleotide releasing factor</keyword>
<dbReference type="SUPFAM" id="SSF48065">
    <property type="entry name" value="DBL homology domain (DH-domain)"/>
    <property type="match status" value="1"/>
</dbReference>
<dbReference type="Proteomes" id="UP000319257">
    <property type="component" value="Unassembled WGS sequence"/>
</dbReference>
<feature type="region of interest" description="Disordered" evidence="2">
    <location>
        <begin position="1058"/>
        <end position="1327"/>
    </location>
</feature>
<feature type="compositionally biased region" description="Basic residues" evidence="2">
    <location>
        <begin position="28"/>
        <end position="44"/>
    </location>
</feature>
<feature type="compositionally biased region" description="Polar residues" evidence="2">
    <location>
        <begin position="1942"/>
        <end position="1958"/>
    </location>
</feature>
<evidence type="ECO:0000259" key="3">
    <source>
        <dbReference type="PROSITE" id="PS50010"/>
    </source>
</evidence>
<feature type="region of interest" description="Disordered" evidence="2">
    <location>
        <begin position="667"/>
        <end position="870"/>
    </location>
</feature>
<dbReference type="SUPFAM" id="SSF103657">
    <property type="entry name" value="BAR/IMD domain-like"/>
    <property type="match status" value="1"/>
</dbReference>
<accession>A0A507B2U4</accession>
<dbReference type="CDD" id="cd07589">
    <property type="entry name" value="BAR_DNMBP"/>
    <property type="match status" value="1"/>
</dbReference>
<protein>
    <recommendedName>
        <fullName evidence="3">DH domain-containing protein</fullName>
    </recommendedName>
</protein>
<evidence type="ECO:0000313" key="5">
    <source>
        <dbReference type="Proteomes" id="UP000319257"/>
    </source>
</evidence>
<dbReference type="InterPro" id="IPR027267">
    <property type="entry name" value="AH/BAR_dom_sf"/>
</dbReference>
<dbReference type="SMART" id="SM00325">
    <property type="entry name" value="RhoGEF"/>
    <property type="match status" value="1"/>
</dbReference>
<feature type="compositionally biased region" description="Polar residues" evidence="2">
    <location>
        <begin position="788"/>
        <end position="807"/>
    </location>
</feature>
<dbReference type="InParanoid" id="A0A507B2U4"/>
<feature type="compositionally biased region" description="Pro residues" evidence="2">
    <location>
        <begin position="1960"/>
        <end position="1971"/>
    </location>
</feature>
<feature type="compositionally biased region" description="Low complexity" evidence="2">
    <location>
        <begin position="502"/>
        <end position="525"/>
    </location>
</feature>
<feature type="region of interest" description="Disordered" evidence="2">
    <location>
        <begin position="1911"/>
        <end position="2035"/>
    </location>
</feature>
<feature type="compositionally biased region" description="Basic and acidic residues" evidence="2">
    <location>
        <begin position="1"/>
        <end position="12"/>
    </location>
</feature>
<dbReference type="InterPro" id="IPR000219">
    <property type="entry name" value="DH_dom"/>
</dbReference>
<dbReference type="InterPro" id="IPR004148">
    <property type="entry name" value="BAR_dom"/>
</dbReference>
<feature type="compositionally biased region" description="Basic and acidic residues" evidence="2">
    <location>
        <begin position="2019"/>
        <end position="2034"/>
    </location>
</feature>
<dbReference type="InterPro" id="IPR051492">
    <property type="entry name" value="Dynamin-Rho_GEF"/>
</dbReference>
<evidence type="ECO:0000256" key="1">
    <source>
        <dbReference type="ARBA" id="ARBA00022658"/>
    </source>
</evidence>
<feature type="compositionally biased region" description="Basic and acidic residues" evidence="2">
    <location>
        <begin position="1295"/>
        <end position="1306"/>
    </location>
</feature>
<dbReference type="EMBL" id="SKBQ01000002">
    <property type="protein sequence ID" value="TPX14183.1"/>
    <property type="molecule type" value="Genomic_DNA"/>
</dbReference>
<feature type="compositionally biased region" description="Polar residues" evidence="2">
    <location>
        <begin position="1224"/>
        <end position="1252"/>
    </location>
</feature>